<accession>A0AAN6RQY1</accession>
<dbReference type="EMBL" id="MU855773">
    <property type="protein sequence ID" value="KAK3899524.1"/>
    <property type="molecule type" value="Genomic_DNA"/>
</dbReference>
<evidence type="ECO:0000313" key="2">
    <source>
        <dbReference type="Proteomes" id="UP001303889"/>
    </source>
</evidence>
<reference evidence="1" key="1">
    <citation type="journal article" date="2023" name="Mol. Phylogenet. Evol.">
        <title>Genome-scale phylogeny and comparative genomics of the fungal order Sordariales.</title>
        <authorList>
            <person name="Hensen N."/>
            <person name="Bonometti L."/>
            <person name="Westerberg I."/>
            <person name="Brannstrom I.O."/>
            <person name="Guillou S."/>
            <person name="Cros-Aarteil S."/>
            <person name="Calhoun S."/>
            <person name="Haridas S."/>
            <person name="Kuo A."/>
            <person name="Mondo S."/>
            <person name="Pangilinan J."/>
            <person name="Riley R."/>
            <person name="LaButti K."/>
            <person name="Andreopoulos B."/>
            <person name="Lipzen A."/>
            <person name="Chen C."/>
            <person name="Yan M."/>
            <person name="Daum C."/>
            <person name="Ng V."/>
            <person name="Clum A."/>
            <person name="Steindorff A."/>
            <person name="Ohm R.A."/>
            <person name="Martin F."/>
            <person name="Silar P."/>
            <person name="Natvig D.O."/>
            <person name="Lalanne C."/>
            <person name="Gautier V."/>
            <person name="Ament-Velasquez S.L."/>
            <person name="Kruys A."/>
            <person name="Hutchinson M.I."/>
            <person name="Powell A.J."/>
            <person name="Barry K."/>
            <person name="Miller A.N."/>
            <person name="Grigoriev I.V."/>
            <person name="Debuchy R."/>
            <person name="Gladieux P."/>
            <person name="Hiltunen Thoren M."/>
            <person name="Johannesson H."/>
        </authorList>
    </citation>
    <scope>NUCLEOTIDE SEQUENCE</scope>
    <source>
        <strain evidence="1">CBS 103.79</strain>
    </source>
</reference>
<dbReference type="AlphaFoldDB" id="A0AAN6RQY1"/>
<reference evidence="1" key="2">
    <citation type="submission" date="2023-05" db="EMBL/GenBank/DDBJ databases">
        <authorList>
            <consortium name="Lawrence Berkeley National Laboratory"/>
            <person name="Steindorff A."/>
            <person name="Hensen N."/>
            <person name="Bonometti L."/>
            <person name="Westerberg I."/>
            <person name="Brannstrom I.O."/>
            <person name="Guillou S."/>
            <person name="Cros-Aarteil S."/>
            <person name="Calhoun S."/>
            <person name="Haridas S."/>
            <person name="Kuo A."/>
            <person name="Mondo S."/>
            <person name="Pangilinan J."/>
            <person name="Riley R."/>
            <person name="Labutti K."/>
            <person name="Andreopoulos B."/>
            <person name="Lipzen A."/>
            <person name="Chen C."/>
            <person name="Yanf M."/>
            <person name="Daum C."/>
            <person name="Ng V."/>
            <person name="Clum A."/>
            <person name="Ohm R."/>
            <person name="Martin F."/>
            <person name="Silar P."/>
            <person name="Natvig D."/>
            <person name="Lalanne C."/>
            <person name="Gautier V."/>
            <person name="Ament-Velasquez S.L."/>
            <person name="Kruys A."/>
            <person name="Hutchinson M.I."/>
            <person name="Powell A.J."/>
            <person name="Barry K."/>
            <person name="Miller A.N."/>
            <person name="Grigoriev I.V."/>
            <person name="Debuchy R."/>
            <person name="Gladieux P."/>
            <person name="Thoren M.H."/>
            <person name="Johannesson H."/>
        </authorList>
    </citation>
    <scope>NUCLEOTIDE SEQUENCE</scope>
    <source>
        <strain evidence="1">CBS 103.79</strain>
    </source>
</reference>
<protein>
    <submittedName>
        <fullName evidence="1">Uncharacterized protein</fullName>
    </submittedName>
</protein>
<evidence type="ECO:0000313" key="1">
    <source>
        <dbReference type="EMBL" id="KAK3899524.1"/>
    </source>
</evidence>
<comment type="caution">
    <text evidence="1">The sequence shown here is derived from an EMBL/GenBank/DDBJ whole genome shotgun (WGS) entry which is preliminary data.</text>
</comment>
<gene>
    <name evidence="1" type="ORF">C8A05DRAFT_36852</name>
</gene>
<dbReference type="Proteomes" id="UP001303889">
    <property type="component" value="Unassembled WGS sequence"/>
</dbReference>
<name>A0AAN6RQY1_9PEZI</name>
<proteinExistence type="predicted"/>
<sequence>MLRTTRLPPGRRALLPRHLLTTTPSRSYIKPARTTIDGTSSITLTGDPEAIPSRARLITAPRAYPWTPTTRTLATLTGCSILAGSWCIWDEGRGDTRLGDEANKCETDDGAKTVARHRRGEKVNPDYVEYMKWVEGKKK</sequence>
<keyword evidence="2" id="KW-1185">Reference proteome</keyword>
<organism evidence="1 2">
    <name type="scientific">Staphylotrichum tortipilum</name>
    <dbReference type="NCBI Taxonomy" id="2831512"/>
    <lineage>
        <taxon>Eukaryota</taxon>
        <taxon>Fungi</taxon>
        <taxon>Dikarya</taxon>
        <taxon>Ascomycota</taxon>
        <taxon>Pezizomycotina</taxon>
        <taxon>Sordariomycetes</taxon>
        <taxon>Sordariomycetidae</taxon>
        <taxon>Sordariales</taxon>
        <taxon>Chaetomiaceae</taxon>
        <taxon>Staphylotrichum</taxon>
    </lineage>
</organism>